<dbReference type="PANTHER" id="PTHR12526:SF638">
    <property type="entry name" value="SPORE COAT PROTEIN SA"/>
    <property type="match status" value="1"/>
</dbReference>
<dbReference type="PANTHER" id="PTHR12526">
    <property type="entry name" value="GLYCOSYLTRANSFERASE"/>
    <property type="match status" value="1"/>
</dbReference>
<dbReference type="GO" id="GO:0016757">
    <property type="term" value="F:glycosyltransferase activity"/>
    <property type="evidence" value="ECO:0007669"/>
    <property type="project" value="TreeGrafter"/>
</dbReference>
<dbReference type="Gene3D" id="3.40.50.2000">
    <property type="entry name" value="Glycogen Phosphorylase B"/>
    <property type="match status" value="2"/>
</dbReference>
<evidence type="ECO:0000259" key="1">
    <source>
        <dbReference type="Pfam" id="PF13477"/>
    </source>
</evidence>
<dbReference type="InterPro" id="IPR028098">
    <property type="entry name" value="Glyco_trans_4-like_N"/>
</dbReference>
<dbReference type="SUPFAM" id="SSF53756">
    <property type="entry name" value="UDP-Glycosyltransferase/glycogen phosphorylase"/>
    <property type="match status" value="1"/>
</dbReference>
<dbReference type="Proteomes" id="UP000266287">
    <property type="component" value="Unassembled WGS sequence"/>
</dbReference>
<proteinExistence type="predicted"/>
<reference evidence="2 3" key="1">
    <citation type="submission" date="2018-08" db="EMBL/GenBank/DDBJ databases">
        <title>Draft genome of candidate division NPL-UPA2 bacterium Unc8 that adapted to ultra-basic serpentinizing groundwater.</title>
        <authorList>
            <person name="Ishii S."/>
            <person name="Suzuki S."/>
            <person name="Nealson K.H."/>
        </authorList>
    </citation>
    <scope>NUCLEOTIDE SEQUENCE [LARGE SCALE GENOMIC DNA]</scope>
    <source>
        <strain evidence="2">Unc8</strain>
    </source>
</reference>
<comment type="caution">
    <text evidence="2">The sequence shown here is derived from an EMBL/GenBank/DDBJ whole genome shotgun (WGS) entry which is preliminary data.</text>
</comment>
<evidence type="ECO:0000313" key="3">
    <source>
        <dbReference type="Proteomes" id="UP000266287"/>
    </source>
</evidence>
<dbReference type="EMBL" id="NDHY01000005">
    <property type="protein sequence ID" value="RII00271.1"/>
    <property type="molecule type" value="Genomic_DNA"/>
</dbReference>
<protein>
    <submittedName>
        <fullName evidence="2">Glycosyltransferase family 1 protein</fullName>
    </submittedName>
</protein>
<gene>
    <name evidence="2" type="ORF">B9J77_03015</name>
</gene>
<dbReference type="Pfam" id="PF13477">
    <property type="entry name" value="Glyco_trans_4_2"/>
    <property type="match status" value="1"/>
</dbReference>
<accession>A0A399FVV2</accession>
<organism evidence="2 3">
    <name type="scientific">candidate division NPL-UPA2 bacterium Unc8</name>
    <dbReference type="NCBI Taxonomy" id="1980939"/>
    <lineage>
        <taxon>Bacteria</taxon>
    </lineage>
</organism>
<dbReference type="AlphaFoldDB" id="A0A399FVV2"/>
<dbReference type="CDD" id="cd03808">
    <property type="entry name" value="GT4_CapM-like"/>
    <property type="match status" value="1"/>
</dbReference>
<sequence>MRQNGDKRDRVQSKKILIVSSTTQTLYNFRIGLLRALRDNKFDVRAIAKREEFDKKLEEEGFKCIFLQYLDRKGVNPIEDIKLMLELRRIYREEKPDLIIHYTIKPNIYGSIVSRFTGTTSFCMITGLGYAFTKKGVLLKVVKLLYKISLGFTKKIFFQNDDDRKLFIEEGIAPSDKSVLLSGGVDTEYFSPEVCRNLNKKNSNNLSFLLIARMLWDKGIGEFVKAAGIVKKRFPDTEFQLLGFIDKGNPSVIPEDKIKDWEREGLIKHLGSTDDVRPFICKSSCVVLPSYREGIPHSLLEAMAMAKPIITTDSAGCKEVVENGKNGFLVPVKDAEALASAIVRFINLSEVRKIKMGEYSREKAIKEFDEKPIIKICLKHIEDALRNTKFKNISGVKR</sequence>
<keyword evidence="2" id="KW-0808">Transferase</keyword>
<feature type="domain" description="Glycosyltransferase subfamily 4-like N-terminal" evidence="1">
    <location>
        <begin position="15"/>
        <end position="160"/>
    </location>
</feature>
<dbReference type="Pfam" id="PF13692">
    <property type="entry name" value="Glyco_trans_1_4"/>
    <property type="match status" value="1"/>
</dbReference>
<evidence type="ECO:0000313" key="2">
    <source>
        <dbReference type="EMBL" id="RII00271.1"/>
    </source>
</evidence>
<name>A0A399FVV2_UNCN2</name>